<evidence type="ECO:0000313" key="5">
    <source>
        <dbReference type="EMBL" id="POH36633.1"/>
    </source>
</evidence>
<dbReference type="InterPro" id="IPR044946">
    <property type="entry name" value="Restrct_endonuc_typeI_TRD_sf"/>
</dbReference>
<sequence length="201" mass="23189">MFPKNGSKFPQLRFAGFADAWEQRKAAEIFKSISDKNHPELSVLSASQKLGMIHRDDIGIDIKYDKKSIAGYKRVEPGQFVIHLRSFQGGFAYANVEGITSPAYTVLDFVDKNENDPLFWRIVLTSTDFIKRLETVTYGIRDGRSISFADFSTLKFNVPTFEEQRTIGKFFKKIDLTITLHQRKLEKLQELKKGYLQKMFC</sequence>
<accession>A0A2P4R5U3</accession>
<evidence type="ECO:0000259" key="4">
    <source>
        <dbReference type="Pfam" id="PF01420"/>
    </source>
</evidence>
<evidence type="ECO:0000256" key="1">
    <source>
        <dbReference type="ARBA" id="ARBA00010923"/>
    </source>
</evidence>
<dbReference type="Gene3D" id="3.90.220.20">
    <property type="entry name" value="DNA methylase specificity domains"/>
    <property type="match status" value="1"/>
</dbReference>
<dbReference type="GO" id="GO:0004519">
    <property type="term" value="F:endonuclease activity"/>
    <property type="evidence" value="ECO:0007669"/>
    <property type="project" value="UniProtKB-KW"/>
</dbReference>
<dbReference type="AlphaFoldDB" id="A0A2P4R5U3"/>
<evidence type="ECO:0000256" key="2">
    <source>
        <dbReference type="ARBA" id="ARBA00022747"/>
    </source>
</evidence>
<keyword evidence="5" id="KW-0540">Nuclease</keyword>
<proteinExistence type="inferred from homology"/>
<reference evidence="5" key="1">
    <citation type="submission" date="2018-01" db="EMBL/GenBank/DDBJ databases">
        <title>Genome sequnecing of Lactobacillus formosensis KACC 18721.</title>
        <authorList>
            <person name="Kim S.-J."/>
            <person name="Heo J."/>
        </authorList>
    </citation>
    <scope>NUCLEOTIDE SEQUENCE</scope>
    <source>
        <strain evidence="5">KACC 18721</strain>
    </source>
</reference>
<dbReference type="Gene3D" id="1.10.287.1120">
    <property type="entry name" value="Bipartite methylase S protein"/>
    <property type="match status" value="1"/>
</dbReference>
<dbReference type="EMBL" id="PPWZ01000049">
    <property type="protein sequence ID" value="POH36633.1"/>
    <property type="molecule type" value="Genomic_DNA"/>
</dbReference>
<dbReference type="PANTHER" id="PTHR30408">
    <property type="entry name" value="TYPE-1 RESTRICTION ENZYME ECOKI SPECIFICITY PROTEIN"/>
    <property type="match status" value="1"/>
</dbReference>
<dbReference type="GO" id="GO:0003677">
    <property type="term" value="F:DNA binding"/>
    <property type="evidence" value="ECO:0007669"/>
    <property type="project" value="UniProtKB-KW"/>
</dbReference>
<keyword evidence="5" id="KW-0378">Hydrolase</keyword>
<organism evidence="5">
    <name type="scientific">Companilactobacillus formosensis</name>
    <dbReference type="NCBI Taxonomy" id="1617889"/>
    <lineage>
        <taxon>Bacteria</taxon>
        <taxon>Bacillati</taxon>
        <taxon>Bacillota</taxon>
        <taxon>Bacilli</taxon>
        <taxon>Lactobacillales</taxon>
        <taxon>Lactobacillaceae</taxon>
        <taxon>Companilactobacillus</taxon>
    </lineage>
</organism>
<dbReference type="SUPFAM" id="SSF116734">
    <property type="entry name" value="DNA methylase specificity domain"/>
    <property type="match status" value="1"/>
</dbReference>
<dbReference type="InterPro" id="IPR052021">
    <property type="entry name" value="Type-I_RS_S_subunit"/>
</dbReference>
<name>A0A2P4R5U3_9LACO</name>
<dbReference type="InterPro" id="IPR000055">
    <property type="entry name" value="Restrct_endonuc_typeI_TRD"/>
</dbReference>
<keyword evidence="2" id="KW-0680">Restriction system</keyword>
<comment type="similarity">
    <text evidence="1">Belongs to the type-I restriction system S methylase family.</text>
</comment>
<protein>
    <submittedName>
        <fullName evidence="5">Restriction endonuclease subunit S</fullName>
    </submittedName>
</protein>
<evidence type="ECO:0000256" key="3">
    <source>
        <dbReference type="ARBA" id="ARBA00023125"/>
    </source>
</evidence>
<feature type="domain" description="Type I restriction modification DNA specificity" evidence="4">
    <location>
        <begin position="21"/>
        <end position="189"/>
    </location>
</feature>
<comment type="caution">
    <text evidence="5">The sequence shown here is derived from an EMBL/GenBank/DDBJ whole genome shotgun (WGS) entry which is preliminary data.</text>
</comment>
<dbReference type="Pfam" id="PF01420">
    <property type="entry name" value="Methylase_S"/>
    <property type="match status" value="1"/>
</dbReference>
<keyword evidence="5" id="KW-0255">Endonuclease</keyword>
<dbReference type="PANTHER" id="PTHR30408:SF12">
    <property type="entry name" value="TYPE I RESTRICTION ENZYME MJAVIII SPECIFICITY SUBUNIT"/>
    <property type="match status" value="1"/>
</dbReference>
<keyword evidence="3" id="KW-0238">DNA-binding</keyword>
<gene>
    <name evidence="5" type="ORF">C2R26_07280</name>
</gene>
<dbReference type="GO" id="GO:0009307">
    <property type="term" value="P:DNA restriction-modification system"/>
    <property type="evidence" value="ECO:0007669"/>
    <property type="project" value="UniProtKB-KW"/>
</dbReference>